<name>A0A1H5TWS9_9BACT</name>
<gene>
    <name evidence="1" type="ORF">SAMN03080598_00982</name>
</gene>
<organism evidence="1 2">
    <name type="scientific">Algoriphagus boritolerans DSM 17298 = JCM 18970</name>
    <dbReference type="NCBI Taxonomy" id="1120964"/>
    <lineage>
        <taxon>Bacteria</taxon>
        <taxon>Pseudomonadati</taxon>
        <taxon>Bacteroidota</taxon>
        <taxon>Cytophagia</taxon>
        <taxon>Cytophagales</taxon>
        <taxon>Cyclobacteriaceae</taxon>
        <taxon>Algoriphagus</taxon>
    </lineage>
</organism>
<sequence>MLNFDVKRKAELVQISKDGKKALYLDEENSGEIMAFLKSDSANLKKFNTAVEMILNHQAPRDLYDKENFEKGCEKVTAIKLFKGKKNPRIYCQQFTDGDTERFVIIGVELLEKKKSQKLTATEKSIIRRVSKYEYDLNPKP</sequence>
<evidence type="ECO:0000313" key="1">
    <source>
        <dbReference type="EMBL" id="SEF67246.1"/>
    </source>
</evidence>
<proteinExistence type="predicted"/>
<accession>A0A1H5TWS9</accession>
<dbReference type="STRING" id="1120964.GCA_001313265_00520"/>
<keyword evidence="2" id="KW-1185">Reference proteome</keyword>
<dbReference type="OrthoDB" id="838358at2"/>
<evidence type="ECO:0000313" key="2">
    <source>
        <dbReference type="Proteomes" id="UP000236736"/>
    </source>
</evidence>
<dbReference type="Proteomes" id="UP000236736">
    <property type="component" value="Unassembled WGS sequence"/>
</dbReference>
<reference evidence="2" key="1">
    <citation type="submission" date="2016-10" db="EMBL/GenBank/DDBJ databases">
        <authorList>
            <person name="Varghese N."/>
            <person name="Submissions S."/>
        </authorList>
    </citation>
    <scope>NUCLEOTIDE SEQUENCE [LARGE SCALE GENOMIC DNA]</scope>
    <source>
        <strain evidence="2">DSM 17298</strain>
    </source>
</reference>
<dbReference type="RefSeq" id="WP_103923671.1">
    <property type="nucleotide sequence ID" value="NZ_FNVR01000003.1"/>
</dbReference>
<dbReference type="EMBL" id="FNVR01000003">
    <property type="protein sequence ID" value="SEF67246.1"/>
    <property type="molecule type" value="Genomic_DNA"/>
</dbReference>
<evidence type="ECO:0008006" key="3">
    <source>
        <dbReference type="Google" id="ProtNLM"/>
    </source>
</evidence>
<protein>
    <recommendedName>
        <fullName evidence="3">Phage derived protein Gp49-like</fullName>
    </recommendedName>
</protein>
<dbReference type="AlphaFoldDB" id="A0A1H5TWS9"/>